<dbReference type="VEuPathDB" id="MicrosporidiaDB:SLOPH_2556"/>
<comment type="caution">
    <text evidence="3">The sequence shown here is derived from an EMBL/GenBank/DDBJ whole genome shotgun (WGS) entry which is preliminary data.</text>
</comment>
<dbReference type="STRING" id="1358809.S7W914"/>
<dbReference type="HOGENOM" id="CLU_1611874_0_0_1"/>
<reference evidence="4" key="1">
    <citation type="journal article" date="2013" name="PLoS Genet.">
        <title>The genome of Spraguea lophii and the basis of host-microsporidian interactions.</title>
        <authorList>
            <person name="Campbell S.E."/>
            <person name="Williams T.A."/>
            <person name="Yousuf A."/>
            <person name="Soanes D.M."/>
            <person name="Paszkiewicz K.H."/>
            <person name="Williams B.A.P."/>
        </authorList>
    </citation>
    <scope>NUCLEOTIDE SEQUENCE [LARGE SCALE GENOMIC DNA]</scope>
    <source>
        <strain evidence="4">42_110</strain>
    </source>
</reference>
<dbReference type="OrthoDB" id="267397at2759"/>
<protein>
    <recommendedName>
        <fullName evidence="2">UBA domain-containing protein</fullName>
    </recommendedName>
</protein>
<accession>S7W914</accession>
<dbReference type="Proteomes" id="UP000014978">
    <property type="component" value="Unassembled WGS sequence"/>
</dbReference>
<dbReference type="InterPro" id="IPR009060">
    <property type="entry name" value="UBA-like_sf"/>
</dbReference>
<evidence type="ECO:0000313" key="3">
    <source>
        <dbReference type="EMBL" id="EPR79361.1"/>
    </source>
</evidence>
<keyword evidence="4" id="KW-1185">Reference proteome</keyword>
<dbReference type="EMBL" id="ATCN01000287">
    <property type="protein sequence ID" value="EPR79361.1"/>
    <property type="molecule type" value="Genomic_DNA"/>
</dbReference>
<evidence type="ECO:0000313" key="4">
    <source>
        <dbReference type="Proteomes" id="UP000014978"/>
    </source>
</evidence>
<dbReference type="PROSITE" id="PS50030">
    <property type="entry name" value="UBA"/>
    <property type="match status" value="1"/>
</dbReference>
<sequence length="165" mass="18806">MDNYINMMCGNATPEQKESMKQMMTQTMERFKNNPEEMNTMLQQAANNPDMMRMFGGNFFNPTAPQPPMSPPGYPQQPPMSPPGYPQPMYPYQQPYFYPGQVQPSPTIPCSHGFYPRTEVDYSEQAKILVEMGYTNDTLNKEALKISNGDISVAVALLIEWMNKN</sequence>
<dbReference type="SMART" id="SM00165">
    <property type="entry name" value="UBA"/>
    <property type="match status" value="1"/>
</dbReference>
<feature type="region of interest" description="Disordered" evidence="1">
    <location>
        <begin position="62"/>
        <end position="86"/>
    </location>
</feature>
<dbReference type="InterPro" id="IPR015940">
    <property type="entry name" value="UBA"/>
</dbReference>
<dbReference type="Gene3D" id="1.10.8.10">
    <property type="entry name" value="DNA helicase RuvA subunit, C-terminal domain"/>
    <property type="match status" value="1"/>
</dbReference>
<dbReference type="AlphaFoldDB" id="S7W914"/>
<proteinExistence type="predicted"/>
<feature type="compositionally biased region" description="Pro residues" evidence="1">
    <location>
        <begin position="64"/>
        <end position="86"/>
    </location>
</feature>
<evidence type="ECO:0000256" key="1">
    <source>
        <dbReference type="SAM" id="MobiDB-lite"/>
    </source>
</evidence>
<dbReference type="SUPFAM" id="SSF46934">
    <property type="entry name" value="UBA-like"/>
    <property type="match status" value="1"/>
</dbReference>
<organism evidence="3 4">
    <name type="scientific">Spraguea lophii (strain 42_110)</name>
    <name type="common">Microsporidian parasite</name>
    <dbReference type="NCBI Taxonomy" id="1358809"/>
    <lineage>
        <taxon>Eukaryota</taxon>
        <taxon>Fungi</taxon>
        <taxon>Fungi incertae sedis</taxon>
        <taxon>Microsporidia</taxon>
        <taxon>Spragueidae</taxon>
        <taxon>Spraguea</taxon>
    </lineage>
</organism>
<feature type="domain" description="UBA" evidence="2">
    <location>
        <begin position="119"/>
        <end position="161"/>
    </location>
</feature>
<gene>
    <name evidence="3" type="ORF">SLOPH_2556</name>
</gene>
<name>S7W914_SPRLO</name>
<evidence type="ECO:0000259" key="2">
    <source>
        <dbReference type="PROSITE" id="PS50030"/>
    </source>
</evidence>
<dbReference type="InParanoid" id="S7W914"/>
<dbReference type="Pfam" id="PF00627">
    <property type="entry name" value="UBA"/>
    <property type="match status" value="1"/>
</dbReference>